<protein>
    <submittedName>
        <fullName evidence="1">Uncharacterized protein</fullName>
    </submittedName>
</protein>
<dbReference type="Proteomes" id="UP000015105">
    <property type="component" value="Chromosome 7D"/>
</dbReference>
<sequence length="193" mass="21510">MDGRRRPKPENDTSTFKDDASTFKGACRRPRIFDDGYGECVPADVLPRIHHLPPLVIPSLVSFLLCAGWLPRIWTHDLQLLQQLDDPTHEPSPLPHGSASSYPAPLTWACCLGRDPPYQGKSGVVWAREVLVYQVQDHVIKDMVTPNNTHDRPPLLTDTPERPSVASLEETMVMHSTAGTKGQSRNLTCLQTI</sequence>
<dbReference type="EnsemblPlants" id="AET7Gv21023700.5">
    <property type="protein sequence ID" value="AET7Gv21023700.5"/>
    <property type="gene ID" value="AET7Gv21023700"/>
</dbReference>
<reference evidence="2" key="1">
    <citation type="journal article" date="2014" name="Science">
        <title>Ancient hybridizations among the ancestral genomes of bread wheat.</title>
        <authorList>
            <consortium name="International Wheat Genome Sequencing Consortium,"/>
            <person name="Marcussen T."/>
            <person name="Sandve S.R."/>
            <person name="Heier L."/>
            <person name="Spannagl M."/>
            <person name="Pfeifer M."/>
            <person name="Jakobsen K.S."/>
            <person name="Wulff B.B."/>
            <person name="Steuernagel B."/>
            <person name="Mayer K.F."/>
            <person name="Olsen O.A."/>
        </authorList>
    </citation>
    <scope>NUCLEOTIDE SEQUENCE [LARGE SCALE GENOMIC DNA]</scope>
    <source>
        <strain evidence="2">cv. AL8/78</strain>
    </source>
</reference>
<accession>A0A453SMZ0</accession>
<reference evidence="1" key="3">
    <citation type="journal article" date="2017" name="Nature">
        <title>Genome sequence of the progenitor of the wheat D genome Aegilops tauschii.</title>
        <authorList>
            <person name="Luo M.C."/>
            <person name="Gu Y.Q."/>
            <person name="Puiu D."/>
            <person name="Wang H."/>
            <person name="Twardziok S.O."/>
            <person name="Deal K.R."/>
            <person name="Huo N."/>
            <person name="Zhu T."/>
            <person name="Wang L."/>
            <person name="Wang Y."/>
            <person name="McGuire P.E."/>
            <person name="Liu S."/>
            <person name="Long H."/>
            <person name="Ramasamy R.K."/>
            <person name="Rodriguez J.C."/>
            <person name="Van S.L."/>
            <person name="Yuan L."/>
            <person name="Wang Z."/>
            <person name="Xia Z."/>
            <person name="Xiao L."/>
            <person name="Anderson O.D."/>
            <person name="Ouyang S."/>
            <person name="Liang Y."/>
            <person name="Zimin A.V."/>
            <person name="Pertea G."/>
            <person name="Qi P."/>
            <person name="Bennetzen J.L."/>
            <person name="Dai X."/>
            <person name="Dawson M.W."/>
            <person name="Muller H.G."/>
            <person name="Kugler K."/>
            <person name="Rivarola-Duarte L."/>
            <person name="Spannagl M."/>
            <person name="Mayer K.F.X."/>
            <person name="Lu F.H."/>
            <person name="Bevan M.W."/>
            <person name="Leroy P."/>
            <person name="Li P."/>
            <person name="You F.M."/>
            <person name="Sun Q."/>
            <person name="Liu Z."/>
            <person name="Lyons E."/>
            <person name="Wicker T."/>
            <person name="Salzberg S.L."/>
            <person name="Devos K.M."/>
            <person name="Dvorak J."/>
        </authorList>
    </citation>
    <scope>NUCLEOTIDE SEQUENCE [LARGE SCALE GENOMIC DNA]</scope>
    <source>
        <strain evidence="1">cv. AL8/78</strain>
    </source>
</reference>
<reference evidence="1" key="5">
    <citation type="journal article" date="2021" name="G3 (Bethesda)">
        <title>Aegilops tauschii genome assembly Aet v5.0 features greater sequence contiguity and improved annotation.</title>
        <authorList>
            <person name="Wang L."/>
            <person name="Zhu T."/>
            <person name="Rodriguez J.C."/>
            <person name="Deal K.R."/>
            <person name="Dubcovsky J."/>
            <person name="McGuire P.E."/>
            <person name="Lux T."/>
            <person name="Spannagl M."/>
            <person name="Mayer K.F.X."/>
            <person name="Baldrich P."/>
            <person name="Meyers B.C."/>
            <person name="Huo N."/>
            <person name="Gu Y.Q."/>
            <person name="Zhou H."/>
            <person name="Devos K.M."/>
            <person name="Bennetzen J.L."/>
            <person name="Unver T."/>
            <person name="Budak H."/>
            <person name="Gulick P.J."/>
            <person name="Galiba G."/>
            <person name="Kalapos B."/>
            <person name="Nelson D.R."/>
            <person name="Li P."/>
            <person name="You F.M."/>
            <person name="Luo M.C."/>
            <person name="Dvorak J."/>
        </authorList>
    </citation>
    <scope>NUCLEOTIDE SEQUENCE [LARGE SCALE GENOMIC DNA]</scope>
    <source>
        <strain evidence="1">cv. AL8/78</strain>
    </source>
</reference>
<reference evidence="2" key="2">
    <citation type="journal article" date="2017" name="Nat. Plants">
        <title>The Aegilops tauschii genome reveals multiple impacts of transposons.</title>
        <authorList>
            <person name="Zhao G."/>
            <person name="Zou C."/>
            <person name="Li K."/>
            <person name="Wang K."/>
            <person name="Li T."/>
            <person name="Gao L."/>
            <person name="Zhang X."/>
            <person name="Wang H."/>
            <person name="Yang Z."/>
            <person name="Liu X."/>
            <person name="Jiang W."/>
            <person name="Mao L."/>
            <person name="Kong X."/>
            <person name="Jiao Y."/>
            <person name="Jia J."/>
        </authorList>
    </citation>
    <scope>NUCLEOTIDE SEQUENCE [LARGE SCALE GENOMIC DNA]</scope>
    <source>
        <strain evidence="2">cv. AL8/78</strain>
    </source>
</reference>
<dbReference type="GeneID" id="109778607"/>
<organism evidence="1 2">
    <name type="scientific">Aegilops tauschii subsp. strangulata</name>
    <name type="common">Goatgrass</name>
    <dbReference type="NCBI Taxonomy" id="200361"/>
    <lineage>
        <taxon>Eukaryota</taxon>
        <taxon>Viridiplantae</taxon>
        <taxon>Streptophyta</taxon>
        <taxon>Embryophyta</taxon>
        <taxon>Tracheophyta</taxon>
        <taxon>Spermatophyta</taxon>
        <taxon>Magnoliopsida</taxon>
        <taxon>Liliopsida</taxon>
        <taxon>Poales</taxon>
        <taxon>Poaceae</taxon>
        <taxon>BOP clade</taxon>
        <taxon>Pooideae</taxon>
        <taxon>Triticodae</taxon>
        <taxon>Triticeae</taxon>
        <taxon>Triticinae</taxon>
        <taxon>Aegilops</taxon>
    </lineage>
</organism>
<dbReference type="Gramene" id="AET7Gv21023700.5">
    <property type="protein sequence ID" value="AET7Gv21023700.5"/>
    <property type="gene ID" value="AET7Gv21023700"/>
</dbReference>
<name>A0A453SMZ0_AEGTS</name>
<reference evidence="1" key="4">
    <citation type="submission" date="2019-03" db="UniProtKB">
        <authorList>
            <consortium name="EnsemblPlants"/>
        </authorList>
    </citation>
    <scope>IDENTIFICATION</scope>
</reference>
<dbReference type="AlphaFoldDB" id="A0A453SMZ0"/>
<proteinExistence type="predicted"/>
<evidence type="ECO:0000313" key="2">
    <source>
        <dbReference type="Proteomes" id="UP000015105"/>
    </source>
</evidence>
<evidence type="ECO:0000313" key="1">
    <source>
        <dbReference type="EnsemblPlants" id="AET7Gv21023700.5"/>
    </source>
</evidence>
<dbReference type="RefSeq" id="XP_040250532.1">
    <property type="nucleotide sequence ID" value="XM_040394598.3"/>
</dbReference>
<keyword evidence="2" id="KW-1185">Reference proteome</keyword>